<reference evidence="2" key="3">
    <citation type="submission" date="2007-10" db="EMBL/GenBank/DDBJ databases">
        <title>Cloning and annotation of novel transcripts from human ES cells.</title>
        <authorList>
            <person name="Khattra J."/>
            <person name="Morin R."/>
            <person name="Schnerch A."/>
            <person name="Hirst M."/>
            <person name="Marra M."/>
        </authorList>
    </citation>
    <scope>NUCLEOTIDE SEQUENCE</scope>
</reference>
<dbReference type="PANTHER" id="PTHR46254">
    <property type="entry name" value="PROTEIN GVQW1-RELATED"/>
    <property type="match status" value="1"/>
</dbReference>
<feature type="compositionally biased region" description="Polar residues" evidence="1">
    <location>
        <begin position="89"/>
        <end position="101"/>
    </location>
</feature>
<evidence type="ECO:0000256" key="1">
    <source>
        <dbReference type="SAM" id="MobiDB-lite"/>
    </source>
</evidence>
<feature type="region of interest" description="Disordered" evidence="1">
    <location>
        <begin position="89"/>
        <end position="111"/>
    </location>
</feature>
<sequence>MVEGAQPSLAQDVLQGNLWSFALVAHAGVQWHDLSSLQPPLPRFKRFSCLSHPSSWDYRCVPPCLATFVFSVEMGFHLVDQAGLKLLTSSDPPTSASQSAGITGESHRARP</sequence>
<gene>
    <name evidence="3" type="ORF">hCG_1648656</name>
</gene>
<dbReference type="EMBL" id="EU250747">
    <property type="protein sequence ID" value="ACF23537.1"/>
    <property type="molecule type" value="mRNA"/>
</dbReference>
<reference evidence="3" key="2">
    <citation type="submission" date="2005-09" db="EMBL/GenBank/DDBJ databases">
        <authorList>
            <person name="Mural R.J."/>
            <person name="Istrail S."/>
            <person name="Sutton G."/>
            <person name="Florea L."/>
            <person name="Halpern A.L."/>
            <person name="Mobarry C.M."/>
            <person name="Lippert R."/>
            <person name="Walenz B."/>
            <person name="Shatkay H."/>
            <person name="Dew I."/>
            <person name="Miller J.R."/>
            <person name="Flanigan M.J."/>
            <person name="Edwards N.J."/>
            <person name="Bolanos R."/>
            <person name="Fasulo D."/>
            <person name="Halldorsson B.V."/>
            <person name="Hannenhalli S."/>
            <person name="Turner R."/>
            <person name="Yooseph S."/>
            <person name="Lu F."/>
            <person name="Nusskern D.R."/>
            <person name="Shue B.C."/>
            <person name="Zheng X.H."/>
            <person name="Zhong F."/>
            <person name="Delcher A.L."/>
            <person name="Huson D.H."/>
            <person name="Kravitz S.A."/>
            <person name="Mouchard L."/>
            <person name="Reinert K."/>
            <person name="Remington K.A."/>
            <person name="Clark A.G."/>
            <person name="Waterman M.S."/>
            <person name="Eichler E.E."/>
            <person name="Adams M.D."/>
            <person name="Hunkapiller M.W."/>
            <person name="Myers E.W."/>
            <person name="Venter J.C."/>
        </authorList>
    </citation>
    <scope>NUCLEOTIDE SEQUENCE</scope>
</reference>
<organism evidence="2">
    <name type="scientific">Homo sapiens</name>
    <name type="common">Human</name>
    <dbReference type="NCBI Taxonomy" id="9606"/>
    <lineage>
        <taxon>Eukaryota</taxon>
        <taxon>Metazoa</taxon>
        <taxon>Chordata</taxon>
        <taxon>Craniata</taxon>
        <taxon>Vertebrata</taxon>
        <taxon>Euteleostomi</taxon>
        <taxon>Mammalia</taxon>
        <taxon>Eutheria</taxon>
        <taxon>Euarchontoglires</taxon>
        <taxon>Primates</taxon>
        <taxon>Haplorrhini</taxon>
        <taxon>Catarrhini</taxon>
        <taxon>Hominidae</taxon>
        <taxon>Homo</taxon>
    </lineage>
</organism>
<name>B4XZE4_HUMAN</name>
<evidence type="ECO:0000313" key="2">
    <source>
        <dbReference type="EMBL" id="ACF23537.1"/>
    </source>
</evidence>
<protein>
    <submittedName>
        <fullName evidence="3">HCG1648656, isoform CRA_c</fullName>
    </submittedName>
</protein>
<evidence type="ECO:0000313" key="3">
    <source>
        <dbReference type="EMBL" id="EAW49158.1"/>
    </source>
</evidence>
<dbReference type="AlphaFoldDB" id="B4XZE4"/>
<dbReference type="PRINTS" id="PR02045">
    <property type="entry name" value="F138DOMAIN"/>
</dbReference>
<dbReference type="PANTHER" id="PTHR46254:SF3">
    <property type="entry name" value="SECRETED PROTEIN"/>
    <property type="match status" value="1"/>
</dbReference>
<dbReference type="EMBL" id="CH471066">
    <property type="protein sequence ID" value="EAW49158.1"/>
    <property type="molecule type" value="Genomic_DNA"/>
</dbReference>
<reference evidence="3" key="1">
    <citation type="journal article" date="2001" name="Science">
        <title>The sequence of the human genome.</title>
        <authorList>
            <person name="Venter J.C."/>
            <person name="Adams M.D."/>
            <person name="Myers E.W."/>
            <person name="Li P.W."/>
            <person name="Mural R.J."/>
            <person name="Sutton G.G."/>
            <person name="Smith H.O."/>
            <person name="Yandell M."/>
            <person name="Evans C.A."/>
            <person name="Holt R.A."/>
            <person name="Gocayne J.D."/>
            <person name="Amanatides P."/>
            <person name="Ballew R.M."/>
            <person name="Huson D.H."/>
            <person name="Wortman J.R."/>
            <person name="Zhang Q."/>
            <person name="Kodira C.D."/>
            <person name="Zheng X.H."/>
            <person name="Chen L."/>
            <person name="Skupski M."/>
            <person name="Subramanian G."/>
            <person name="Thomas P.D."/>
            <person name="Zhang J."/>
            <person name="Gabor Miklos G.L."/>
            <person name="Nelson C."/>
            <person name="Broder S."/>
            <person name="Clark A.G."/>
            <person name="Nadeau J."/>
            <person name="McKusick V.A."/>
            <person name="Zinder N."/>
            <person name="Levine A.J."/>
            <person name="Roberts R.J."/>
            <person name="Simon M."/>
            <person name="Slayman C."/>
            <person name="Hunkapiller M."/>
            <person name="Bolanos R."/>
            <person name="Delcher A."/>
            <person name="Dew I."/>
            <person name="Fasulo D."/>
            <person name="Flanigan M."/>
            <person name="Florea L."/>
            <person name="Halpern A."/>
            <person name="Hannenhalli S."/>
            <person name="Kravitz S."/>
            <person name="Levy S."/>
            <person name="Mobarry C."/>
            <person name="Reinert K."/>
            <person name="Remington K."/>
            <person name="Abu-Threideh J."/>
            <person name="Beasley E."/>
            <person name="Biddick K."/>
            <person name="Bonazzi V."/>
            <person name="Brandon R."/>
            <person name="Cargill M."/>
            <person name="Chandramouliswaran I."/>
            <person name="Charlab R."/>
            <person name="Chaturvedi K."/>
            <person name="Deng Z."/>
            <person name="Di Francesco V."/>
            <person name="Dunn P."/>
            <person name="Eilbeck K."/>
            <person name="Evangelista C."/>
            <person name="Gabrielian A.E."/>
            <person name="Gan W."/>
            <person name="Ge W."/>
            <person name="Gong F."/>
            <person name="Gu Z."/>
            <person name="Guan P."/>
            <person name="Heiman T.J."/>
            <person name="Higgins M.E."/>
            <person name="Ji R.R."/>
            <person name="Ke Z."/>
            <person name="Ketchum K.A."/>
            <person name="Lai Z."/>
            <person name="Lei Y."/>
            <person name="Li Z."/>
            <person name="Li J."/>
            <person name="Liang Y."/>
            <person name="Lin X."/>
            <person name="Lu F."/>
            <person name="Merkulov G.V."/>
            <person name="Milshina N."/>
            <person name="Moore H.M."/>
            <person name="Naik A.K."/>
            <person name="Narayan V.A."/>
            <person name="Neelam B."/>
            <person name="Nusskern D."/>
            <person name="Rusch D.B."/>
            <person name="Salzberg S."/>
            <person name="Shao W."/>
            <person name="Shue B."/>
            <person name="Sun J."/>
            <person name="Wang Z."/>
            <person name="Wang A."/>
            <person name="Wang X."/>
            <person name="Wang J."/>
            <person name="Wei M."/>
            <person name="Wides R."/>
            <person name="Xiao C."/>
            <person name="Yan C."/>
            <person name="Yao A."/>
            <person name="Ye J."/>
            <person name="Zhan M."/>
            <person name="Zhang W."/>
            <person name="Zhang H."/>
            <person name="Zhao Q."/>
            <person name="Zheng L."/>
            <person name="Zhong F."/>
            <person name="Zhong W."/>
            <person name="Zhu S."/>
            <person name="Zhao S."/>
            <person name="Gilbert D."/>
            <person name="Baumhueter S."/>
            <person name="Spier G."/>
            <person name="Carter C."/>
            <person name="Cravchik A."/>
            <person name="Woodage T."/>
            <person name="Ali F."/>
            <person name="An H."/>
            <person name="Awe A."/>
            <person name="Baldwin D."/>
            <person name="Baden H."/>
            <person name="Barnstead M."/>
            <person name="Barrow I."/>
            <person name="Beeson K."/>
            <person name="Busam D."/>
            <person name="Carver A."/>
            <person name="Center A."/>
            <person name="Cheng M.L."/>
            <person name="Curry L."/>
            <person name="Danaher S."/>
            <person name="Davenport L."/>
            <person name="Desilets R."/>
            <person name="Dietz S."/>
            <person name="Dodson K."/>
            <person name="Doup L."/>
            <person name="Ferriera S."/>
            <person name="Garg N."/>
            <person name="Gluecksmann A."/>
            <person name="Hart B."/>
            <person name="Haynes J."/>
            <person name="Haynes C."/>
            <person name="Heiner C."/>
            <person name="Hladun S."/>
            <person name="Hostin D."/>
            <person name="Houck J."/>
            <person name="Howland T."/>
            <person name="Ibegwam C."/>
            <person name="Johnson J."/>
            <person name="Kalush F."/>
            <person name="Kline L."/>
            <person name="Koduru S."/>
            <person name="Love A."/>
            <person name="Mann F."/>
            <person name="May D."/>
            <person name="McCawley S."/>
            <person name="McIntosh T."/>
            <person name="McMullen I."/>
            <person name="Moy M."/>
            <person name="Moy L."/>
            <person name="Murphy B."/>
            <person name="Nelson K."/>
            <person name="Pfannkoch C."/>
            <person name="Pratts E."/>
            <person name="Puri V."/>
            <person name="Qureshi H."/>
            <person name="Reardon M."/>
            <person name="Rodriguez R."/>
            <person name="Rogers Y.H."/>
            <person name="Romblad D."/>
            <person name="Ruhfel B."/>
            <person name="Scott R."/>
            <person name="Sitter C."/>
            <person name="Smallwood M."/>
            <person name="Stewart E."/>
            <person name="Strong R."/>
            <person name="Suh E."/>
            <person name="Thomas R."/>
            <person name="Tint N.N."/>
            <person name="Tse S."/>
            <person name="Vech C."/>
            <person name="Wang G."/>
            <person name="Wetter J."/>
            <person name="Williams S."/>
            <person name="Williams M."/>
            <person name="Windsor S."/>
            <person name="Winn-Deen E."/>
            <person name="Wolfe K."/>
            <person name="Zaveri J."/>
            <person name="Zaveri K."/>
            <person name="Abril J.F."/>
            <person name="Guigo R."/>
            <person name="Campbell M.J."/>
            <person name="Sjolander K.V."/>
            <person name="Karlak B."/>
            <person name="Kejariwal A."/>
            <person name="Mi H."/>
            <person name="Lazareva B."/>
            <person name="Hatton T."/>
            <person name="Narechania A."/>
            <person name="Diemer K."/>
            <person name="Muruganujan A."/>
            <person name="Guo N."/>
            <person name="Sato S."/>
            <person name="Bafna V."/>
            <person name="Istrail S."/>
            <person name="Lippert R."/>
            <person name="Schwartz R."/>
            <person name="Walenz B."/>
            <person name="Yooseph S."/>
            <person name="Allen D."/>
            <person name="Basu A."/>
            <person name="Baxendale J."/>
            <person name="Blick L."/>
            <person name="Caminha M."/>
            <person name="Carnes-Stine J."/>
            <person name="Caulk P."/>
            <person name="Chiang Y.H."/>
            <person name="Coyne M."/>
            <person name="Dahlke C."/>
            <person name="Mays A."/>
            <person name="Dombroski M."/>
            <person name="Donnelly M."/>
            <person name="Ely D."/>
            <person name="Esparham S."/>
            <person name="Fosler C."/>
            <person name="Gire H."/>
            <person name="Glanowski S."/>
            <person name="Glasser K."/>
            <person name="Glodek A."/>
            <person name="Gorokhov M."/>
            <person name="Graham K."/>
            <person name="Gropman B."/>
            <person name="Harris M."/>
            <person name="Heil J."/>
            <person name="Henderson S."/>
            <person name="Hoover J."/>
            <person name="Jennings D."/>
            <person name="Jordan C."/>
            <person name="Jordan J."/>
            <person name="Kasha J."/>
            <person name="Kagan L."/>
            <person name="Kraft C."/>
            <person name="Levitsky A."/>
            <person name="Lewis M."/>
            <person name="Liu X."/>
            <person name="Lopez J."/>
            <person name="Ma D."/>
            <person name="Majoros W."/>
            <person name="McDaniel J."/>
            <person name="Murphy S."/>
            <person name="Newman M."/>
            <person name="Nguyen T."/>
            <person name="Nguyen N."/>
            <person name="Nodell M."/>
            <person name="Pan S."/>
            <person name="Peck J."/>
            <person name="Peterson M."/>
            <person name="Rowe W."/>
            <person name="Sanders R."/>
            <person name="Scott J."/>
            <person name="Simpson M."/>
            <person name="Smith T."/>
            <person name="Sprague A."/>
            <person name="Stockwell T."/>
            <person name="Turner R."/>
            <person name="Venter E."/>
            <person name="Wang M."/>
            <person name="Wen M."/>
            <person name="Wu D."/>
            <person name="Wu M."/>
            <person name="Xia A."/>
            <person name="Zandieh A."/>
            <person name="Zhu X."/>
        </authorList>
    </citation>
    <scope>NUCLEOTIDE SEQUENCE</scope>
</reference>
<accession>B4XZE4</accession>
<proteinExistence type="evidence at transcript level"/>